<protein>
    <submittedName>
        <fullName evidence="1">Transcriptional regulator</fullName>
    </submittedName>
</protein>
<evidence type="ECO:0000313" key="2">
    <source>
        <dbReference type="Proteomes" id="UP001597168"/>
    </source>
</evidence>
<name>A0ABW3QIG0_9PSEU</name>
<sequence length="93" mass="10134">MPPLDTGHQNATPSSHTIRLRTETFAKVLFLSGFHSDYSAAKALGVNRSTVTRVGSGELQPGPRFIAGALTALPRMRFHDLFEVVPTPNRTSE</sequence>
<reference evidence="2" key="1">
    <citation type="journal article" date="2019" name="Int. J. Syst. Evol. Microbiol.">
        <title>The Global Catalogue of Microorganisms (GCM) 10K type strain sequencing project: providing services to taxonomists for standard genome sequencing and annotation.</title>
        <authorList>
            <consortium name="The Broad Institute Genomics Platform"/>
            <consortium name="The Broad Institute Genome Sequencing Center for Infectious Disease"/>
            <person name="Wu L."/>
            <person name="Ma J."/>
        </authorList>
    </citation>
    <scope>NUCLEOTIDE SEQUENCE [LARGE SCALE GENOMIC DNA]</scope>
    <source>
        <strain evidence="2">CCUG 60214</strain>
    </source>
</reference>
<keyword evidence="2" id="KW-1185">Reference proteome</keyword>
<organism evidence="1 2">
    <name type="scientific">Saccharothrix hoggarensis</name>
    <dbReference type="NCBI Taxonomy" id="913853"/>
    <lineage>
        <taxon>Bacteria</taxon>
        <taxon>Bacillati</taxon>
        <taxon>Actinomycetota</taxon>
        <taxon>Actinomycetes</taxon>
        <taxon>Pseudonocardiales</taxon>
        <taxon>Pseudonocardiaceae</taxon>
        <taxon>Saccharothrix</taxon>
    </lineage>
</organism>
<dbReference type="EMBL" id="JBHTLK010000006">
    <property type="protein sequence ID" value="MFD1146017.1"/>
    <property type="molecule type" value="Genomic_DNA"/>
</dbReference>
<gene>
    <name evidence="1" type="ORF">ACFQ3T_02640</name>
</gene>
<dbReference type="RefSeq" id="WP_380719339.1">
    <property type="nucleotide sequence ID" value="NZ_JBHTLK010000006.1"/>
</dbReference>
<dbReference type="Proteomes" id="UP001597168">
    <property type="component" value="Unassembled WGS sequence"/>
</dbReference>
<accession>A0ABW3QIG0</accession>
<evidence type="ECO:0000313" key="1">
    <source>
        <dbReference type="EMBL" id="MFD1146017.1"/>
    </source>
</evidence>
<comment type="caution">
    <text evidence="1">The sequence shown here is derived from an EMBL/GenBank/DDBJ whole genome shotgun (WGS) entry which is preliminary data.</text>
</comment>
<proteinExistence type="predicted"/>